<feature type="compositionally biased region" description="Low complexity" evidence="1">
    <location>
        <begin position="25"/>
        <end position="49"/>
    </location>
</feature>
<accession>A0A3N4IJ83</accession>
<reference evidence="2 3" key="1">
    <citation type="journal article" date="2018" name="Nat. Ecol. Evol.">
        <title>Pezizomycetes genomes reveal the molecular basis of ectomycorrhizal truffle lifestyle.</title>
        <authorList>
            <person name="Murat C."/>
            <person name="Payen T."/>
            <person name="Noel B."/>
            <person name="Kuo A."/>
            <person name="Morin E."/>
            <person name="Chen J."/>
            <person name="Kohler A."/>
            <person name="Krizsan K."/>
            <person name="Balestrini R."/>
            <person name="Da Silva C."/>
            <person name="Montanini B."/>
            <person name="Hainaut M."/>
            <person name="Levati E."/>
            <person name="Barry K.W."/>
            <person name="Belfiori B."/>
            <person name="Cichocki N."/>
            <person name="Clum A."/>
            <person name="Dockter R.B."/>
            <person name="Fauchery L."/>
            <person name="Guy J."/>
            <person name="Iotti M."/>
            <person name="Le Tacon F."/>
            <person name="Lindquist E.A."/>
            <person name="Lipzen A."/>
            <person name="Malagnac F."/>
            <person name="Mello A."/>
            <person name="Molinier V."/>
            <person name="Miyauchi S."/>
            <person name="Poulain J."/>
            <person name="Riccioni C."/>
            <person name="Rubini A."/>
            <person name="Sitrit Y."/>
            <person name="Splivallo R."/>
            <person name="Traeger S."/>
            <person name="Wang M."/>
            <person name="Zifcakova L."/>
            <person name="Wipf D."/>
            <person name="Zambonelli A."/>
            <person name="Paolocci F."/>
            <person name="Nowrousian M."/>
            <person name="Ottonello S."/>
            <person name="Baldrian P."/>
            <person name="Spatafora J.W."/>
            <person name="Henrissat B."/>
            <person name="Nagy L.G."/>
            <person name="Aury J.M."/>
            <person name="Wincker P."/>
            <person name="Grigoriev I.V."/>
            <person name="Bonfante P."/>
            <person name="Martin F.M."/>
        </authorList>
    </citation>
    <scope>NUCLEOTIDE SEQUENCE [LARGE SCALE GENOMIC DNA]</scope>
    <source>
        <strain evidence="2 3">RN42</strain>
    </source>
</reference>
<organism evidence="2 3">
    <name type="scientific">Ascobolus immersus RN42</name>
    <dbReference type="NCBI Taxonomy" id="1160509"/>
    <lineage>
        <taxon>Eukaryota</taxon>
        <taxon>Fungi</taxon>
        <taxon>Dikarya</taxon>
        <taxon>Ascomycota</taxon>
        <taxon>Pezizomycotina</taxon>
        <taxon>Pezizomycetes</taxon>
        <taxon>Pezizales</taxon>
        <taxon>Ascobolaceae</taxon>
        <taxon>Ascobolus</taxon>
    </lineage>
</organism>
<evidence type="ECO:0000313" key="3">
    <source>
        <dbReference type="Proteomes" id="UP000275078"/>
    </source>
</evidence>
<evidence type="ECO:0000313" key="2">
    <source>
        <dbReference type="EMBL" id="RPA85696.1"/>
    </source>
</evidence>
<protein>
    <submittedName>
        <fullName evidence="2">Uncharacterized protein</fullName>
    </submittedName>
</protein>
<dbReference type="AlphaFoldDB" id="A0A3N4IJ83"/>
<sequence>MHFHLPSIHIPSSIKAKFEKRRNRSTSNASSASSIFSRGSSRCSSRAGSPTPLRNRVISKPIPIPTCEPSGTTSGRPNLTLATPNRRPSLFESLLDCGADMGFSASPHSVFSQNWDGDEYWREGEDGIWTGGEDEKEFRSVLEPRPMKHVWAGVFEVVEMSEKRFVAGTN</sequence>
<keyword evidence="3" id="KW-1185">Reference proteome</keyword>
<proteinExistence type="predicted"/>
<feature type="region of interest" description="Disordered" evidence="1">
    <location>
        <begin position="19"/>
        <end position="83"/>
    </location>
</feature>
<dbReference type="Proteomes" id="UP000275078">
    <property type="component" value="Unassembled WGS sequence"/>
</dbReference>
<evidence type="ECO:0000256" key="1">
    <source>
        <dbReference type="SAM" id="MobiDB-lite"/>
    </source>
</evidence>
<dbReference type="EMBL" id="ML119652">
    <property type="protein sequence ID" value="RPA85696.1"/>
    <property type="molecule type" value="Genomic_DNA"/>
</dbReference>
<gene>
    <name evidence="2" type="ORF">BJ508DRAFT_411701</name>
</gene>
<name>A0A3N4IJ83_ASCIM</name>
<feature type="compositionally biased region" description="Polar residues" evidence="1">
    <location>
        <begin position="69"/>
        <end position="83"/>
    </location>
</feature>